<protein>
    <submittedName>
        <fullName evidence="1">Uncharacterized protein</fullName>
    </submittedName>
</protein>
<proteinExistence type="predicted"/>
<sequence length="114" mass="13178">MRLRRCKDKVRGRGRVKGGGRALEWGWALGMGGRVLGEEVEGRAWEVMGEGRVITGRLGGQLWISGLVGLQVQEEEQLLRAWEEGPYTRRSRVKAQRPLRRWDSRVRRQRIRSV</sequence>
<gene>
    <name evidence="1" type="ORF">BDZ94DRAFT_1270999</name>
</gene>
<name>A0A9P6CET9_9AGAR</name>
<accession>A0A9P6CET9</accession>
<organism evidence="1 2">
    <name type="scientific">Collybia nuda</name>
    <dbReference type="NCBI Taxonomy" id="64659"/>
    <lineage>
        <taxon>Eukaryota</taxon>
        <taxon>Fungi</taxon>
        <taxon>Dikarya</taxon>
        <taxon>Basidiomycota</taxon>
        <taxon>Agaricomycotina</taxon>
        <taxon>Agaricomycetes</taxon>
        <taxon>Agaricomycetidae</taxon>
        <taxon>Agaricales</taxon>
        <taxon>Tricholomatineae</taxon>
        <taxon>Clitocybaceae</taxon>
        <taxon>Collybia</taxon>
    </lineage>
</organism>
<dbReference type="AlphaFoldDB" id="A0A9P6CET9"/>
<keyword evidence="2" id="KW-1185">Reference proteome</keyword>
<evidence type="ECO:0000313" key="2">
    <source>
        <dbReference type="Proteomes" id="UP000807353"/>
    </source>
</evidence>
<comment type="caution">
    <text evidence="1">The sequence shown here is derived from an EMBL/GenBank/DDBJ whole genome shotgun (WGS) entry which is preliminary data.</text>
</comment>
<reference evidence="1" key="1">
    <citation type="submission" date="2020-11" db="EMBL/GenBank/DDBJ databases">
        <authorList>
            <consortium name="DOE Joint Genome Institute"/>
            <person name="Ahrendt S."/>
            <person name="Riley R."/>
            <person name="Andreopoulos W."/>
            <person name="Labutti K."/>
            <person name="Pangilinan J."/>
            <person name="Ruiz-Duenas F.J."/>
            <person name="Barrasa J.M."/>
            <person name="Sanchez-Garcia M."/>
            <person name="Camarero S."/>
            <person name="Miyauchi S."/>
            <person name="Serrano A."/>
            <person name="Linde D."/>
            <person name="Babiker R."/>
            <person name="Drula E."/>
            <person name="Ayuso-Fernandez I."/>
            <person name="Pacheco R."/>
            <person name="Padilla G."/>
            <person name="Ferreira P."/>
            <person name="Barriuso J."/>
            <person name="Kellner H."/>
            <person name="Castanera R."/>
            <person name="Alfaro M."/>
            <person name="Ramirez L."/>
            <person name="Pisabarro A.G."/>
            <person name="Kuo A."/>
            <person name="Tritt A."/>
            <person name="Lipzen A."/>
            <person name="He G."/>
            <person name="Yan M."/>
            <person name="Ng V."/>
            <person name="Cullen D."/>
            <person name="Martin F."/>
            <person name="Rosso M.-N."/>
            <person name="Henrissat B."/>
            <person name="Hibbett D."/>
            <person name="Martinez A.T."/>
            <person name="Grigoriev I.V."/>
        </authorList>
    </citation>
    <scope>NUCLEOTIDE SEQUENCE</scope>
    <source>
        <strain evidence="1">CBS 247.69</strain>
    </source>
</reference>
<dbReference type="EMBL" id="MU150344">
    <property type="protein sequence ID" value="KAF9458318.1"/>
    <property type="molecule type" value="Genomic_DNA"/>
</dbReference>
<dbReference type="Proteomes" id="UP000807353">
    <property type="component" value="Unassembled WGS sequence"/>
</dbReference>
<evidence type="ECO:0000313" key="1">
    <source>
        <dbReference type="EMBL" id="KAF9458318.1"/>
    </source>
</evidence>